<keyword evidence="1" id="KW-0808">Transferase</keyword>
<dbReference type="InterPro" id="IPR002656">
    <property type="entry name" value="Acyl_transf_3_dom"/>
</dbReference>
<keyword evidence="1" id="KW-0012">Acyltransferase</keyword>
<evidence type="ECO:0000313" key="2">
    <source>
        <dbReference type="Proteomes" id="UP000430985"/>
    </source>
</evidence>
<dbReference type="EMBL" id="WJNE01000023">
    <property type="protein sequence ID" value="MRG69667.1"/>
    <property type="molecule type" value="Genomic_DNA"/>
</dbReference>
<gene>
    <name evidence="1" type="ORF">GIX83_07500</name>
</gene>
<proteinExistence type="predicted"/>
<dbReference type="InterPro" id="IPR052734">
    <property type="entry name" value="Nod_factor_acetyltransferase"/>
</dbReference>
<reference evidence="1 2" key="1">
    <citation type="submission" date="2019-11" db="EMBL/GenBank/DDBJ databases">
        <title>Draft genome sequence of 12 host-associated Lactobacillus reuteri rodent strains.</title>
        <authorList>
            <person name="Zhang S."/>
            <person name="Ozcam M."/>
            <person name="Van Pijkeren J.P."/>
        </authorList>
    </citation>
    <scope>NUCLEOTIDE SEQUENCE [LARGE SCALE GENOMIC DNA]</scope>
    <source>
        <strain evidence="1 2">Rat19</strain>
    </source>
</reference>
<comment type="caution">
    <text evidence="1">The sequence shown here is derived from an EMBL/GenBank/DDBJ whole genome shotgun (WGS) entry which is preliminary data.</text>
</comment>
<dbReference type="Proteomes" id="UP000430985">
    <property type="component" value="Unassembled WGS sequence"/>
</dbReference>
<dbReference type="AlphaFoldDB" id="A0A347TAC7"/>
<evidence type="ECO:0000313" key="1">
    <source>
        <dbReference type="EMBL" id="MRG69667.1"/>
    </source>
</evidence>
<organism evidence="1 2">
    <name type="scientific">Limosilactobacillus reuteri</name>
    <name type="common">Lactobacillus reuteri</name>
    <dbReference type="NCBI Taxonomy" id="1598"/>
    <lineage>
        <taxon>Bacteria</taxon>
        <taxon>Bacillati</taxon>
        <taxon>Bacillota</taxon>
        <taxon>Bacilli</taxon>
        <taxon>Lactobacillales</taxon>
        <taxon>Lactobacillaceae</taxon>
        <taxon>Limosilactobacillus</taxon>
    </lineage>
</organism>
<dbReference type="RefSeq" id="WP_113897411.1">
    <property type="nucleotide sequence ID" value="NZ_CP029613.1"/>
</dbReference>
<name>A0A347TAC7_LIMRT</name>
<protein>
    <submittedName>
        <fullName evidence="1">Acyltransferase family protein</fullName>
    </submittedName>
</protein>
<accession>A0A347TAC7</accession>
<dbReference type="Pfam" id="PF01757">
    <property type="entry name" value="Acyl_transf_3"/>
    <property type="match status" value="1"/>
</dbReference>
<dbReference type="PANTHER" id="PTHR37312">
    <property type="entry name" value="MEMBRANE-BOUND ACYLTRANSFERASE YKRP-RELATED"/>
    <property type="match status" value="1"/>
</dbReference>
<dbReference type="GO" id="GO:0016747">
    <property type="term" value="F:acyltransferase activity, transferring groups other than amino-acyl groups"/>
    <property type="evidence" value="ECO:0007669"/>
    <property type="project" value="InterPro"/>
</dbReference>
<dbReference type="PANTHER" id="PTHR37312:SF1">
    <property type="entry name" value="MEMBRANE-BOUND ACYLTRANSFERASE YKRP-RELATED"/>
    <property type="match status" value="1"/>
</dbReference>
<sequence length="328" mass="38503">MEESIKKFKRIEWVDIAKALAIILMVIGHECPQRSITTFIFSFHMPLFFIMSGYTAGKVNTWSKFIKKSKKSFVMTWLLAALMIIILGFEIMFFQKKEISDILLLDLKGIFWGSNYGINNLNNVGVMWFLIVFFWAKLLYNFLEVIIPNEYNGFLLGILSYFAFVVSSKIWLPQAFDIVPIAAWFMWIGAYLKSIQPKLKFNSLQASLMIAIIFIYWIVMMQNYIYIDMSVRHYPFFIFSFLEAVAGTISVSFLSSCFSRISQFKILKIIGKHTLAVLCIHHLDLYWLWWGTYIPKWYFAVFLRLIVDFLILGLFLVIRKLIVGRENK</sequence>